<comment type="caution">
    <text evidence="2">The sequence shown here is derived from an EMBL/GenBank/DDBJ whole genome shotgun (WGS) entry which is preliminary data.</text>
</comment>
<dbReference type="EMBL" id="MPTC01000001">
    <property type="protein sequence ID" value="OMD44285.1"/>
    <property type="molecule type" value="Genomic_DNA"/>
</dbReference>
<dbReference type="AlphaFoldDB" id="A0A1R0YA53"/>
<dbReference type="RefSeq" id="WP_076116643.1">
    <property type="nucleotide sequence ID" value="NZ_MPTC01000001.1"/>
</dbReference>
<feature type="chain" id="PRO_5038719864" description="DUF4825 domain-containing protein" evidence="1">
    <location>
        <begin position="24"/>
        <end position="153"/>
    </location>
</feature>
<keyword evidence="1" id="KW-0732">Signal</keyword>
<name>A0A1R0YA53_9BACL</name>
<dbReference type="Proteomes" id="UP000187439">
    <property type="component" value="Unassembled WGS sequence"/>
</dbReference>
<evidence type="ECO:0000313" key="3">
    <source>
        <dbReference type="Proteomes" id="UP000187439"/>
    </source>
</evidence>
<evidence type="ECO:0000313" key="2">
    <source>
        <dbReference type="EMBL" id="OMD44285.1"/>
    </source>
</evidence>
<dbReference type="OrthoDB" id="6691119at2"/>
<dbReference type="PROSITE" id="PS51257">
    <property type="entry name" value="PROKAR_LIPOPROTEIN"/>
    <property type="match status" value="1"/>
</dbReference>
<evidence type="ECO:0000256" key="1">
    <source>
        <dbReference type="SAM" id="SignalP"/>
    </source>
</evidence>
<reference evidence="2 3" key="1">
    <citation type="submission" date="2016-10" db="EMBL/GenBank/DDBJ databases">
        <title>Paenibacillus species isolates.</title>
        <authorList>
            <person name="Beno S.M."/>
        </authorList>
    </citation>
    <scope>NUCLEOTIDE SEQUENCE [LARGE SCALE GENOMIC DNA]</scope>
    <source>
        <strain evidence="2 3">FSL H7-0710</strain>
    </source>
</reference>
<evidence type="ECO:0008006" key="4">
    <source>
        <dbReference type="Google" id="ProtNLM"/>
    </source>
</evidence>
<feature type="signal peptide" evidence="1">
    <location>
        <begin position="1"/>
        <end position="23"/>
    </location>
</feature>
<sequence>MRKRVLQAICAAVIVLTVFVGCANNSTDESSKKLVDTYKQKSNIDLEAKDVQFDMANLLDEPFVIAGVAALSDYYNYGFTDEKMLFSVKLTPFDGKSSGAWYLYFDRNNDAALFKRLKTGEAVIVTAASVPKSIYDSNQGNMAIASTPVWSDK</sequence>
<protein>
    <recommendedName>
        <fullName evidence="4">DUF4825 domain-containing protein</fullName>
    </recommendedName>
</protein>
<gene>
    <name evidence="2" type="ORF">BSK52_01785</name>
</gene>
<organism evidence="2 3">
    <name type="scientific">Paenibacillus odorifer</name>
    <dbReference type="NCBI Taxonomy" id="189426"/>
    <lineage>
        <taxon>Bacteria</taxon>
        <taxon>Bacillati</taxon>
        <taxon>Bacillota</taxon>
        <taxon>Bacilli</taxon>
        <taxon>Bacillales</taxon>
        <taxon>Paenibacillaceae</taxon>
        <taxon>Paenibacillus</taxon>
    </lineage>
</organism>
<proteinExistence type="predicted"/>
<accession>A0A1R0YA53</accession>